<dbReference type="GO" id="GO:0051278">
    <property type="term" value="P:fungal-type cell wall polysaccharide biosynthetic process"/>
    <property type="evidence" value="ECO:0007669"/>
    <property type="project" value="TreeGrafter"/>
</dbReference>
<gene>
    <name evidence="3" type="ORF">FOA43_004164</name>
</gene>
<dbReference type="Proteomes" id="UP000662931">
    <property type="component" value="Chromosome 4"/>
</dbReference>
<feature type="transmembrane region" description="Helical" evidence="1">
    <location>
        <begin position="659"/>
        <end position="677"/>
    </location>
</feature>
<feature type="transmembrane region" description="Helical" evidence="1">
    <location>
        <begin position="925"/>
        <end position="947"/>
    </location>
</feature>
<feature type="transmembrane region" description="Helical" evidence="1">
    <location>
        <begin position="750"/>
        <end position="771"/>
    </location>
</feature>
<keyword evidence="1" id="KW-1133">Transmembrane helix</keyword>
<keyword evidence="1" id="KW-0812">Transmembrane</keyword>
<protein>
    <recommendedName>
        <fullName evidence="2">Glycosyl transferase 48 domain-containing protein</fullName>
    </recommendedName>
</protein>
<dbReference type="KEGG" id="bnn:FOA43_004164"/>
<name>A0A875RQF3_EENNA</name>
<dbReference type="GO" id="GO:0005886">
    <property type="term" value="C:plasma membrane"/>
    <property type="evidence" value="ECO:0007669"/>
    <property type="project" value="TreeGrafter"/>
</dbReference>
<feature type="transmembrane region" description="Helical" evidence="1">
    <location>
        <begin position="490"/>
        <end position="509"/>
    </location>
</feature>
<dbReference type="GeneID" id="62197564"/>
<dbReference type="Pfam" id="PF02364">
    <property type="entry name" value="Glucan_synthase"/>
    <property type="match status" value="1"/>
</dbReference>
<evidence type="ECO:0000313" key="4">
    <source>
        <dbReference type="Proteomes" id="UP000662931"/>
    </source>
</evidence>
<evidence type="ECO:0000259" key="2">
    <source>
        <dbReference type="Pfam" id="PF02364"/>
    </source>
</evidence>
<dbReference type="GO" id="GO:0003843">
    <property type="term" value="F:1,3-beta-D-glucan synthase activity"/>
    <property type="evidence" value="ECO:0007669"/>
    <property type="project" value="InterPro"/>
</dbReference>
<feature type="transmembrane region" description="Helical" evidence="1">
    <location>
        <begin position="827"/>
        <end position="850"/>
    </location>
</feature>
<organism evidence="3 4">
    <name type="scientific">Eeniella nana</name>
    <name type="common">Yeast</name>
    <name type="synonym">Brettanomyces nanus</name>
    <dbReference type="NCBI Taxonomy" id="13502"/>
    <lineage>
        <taxon>Eukaryota</taxon>
        <taxon>Fungi</taxon>
        <taxon>Dikarya</taxon>
        <taxon>Ascomycota</taxon>
        <taxon>Saccharomycotina</taxon>
        <taxon>Pichiomycetes</taxon>
        <taxon>Pichiales</taxon>
        <taxon>Pichiaceae</taxon>
        <taxon>Brettanomyces</taxon>
    </lineage>
</organism>
<dbReference type="GO" id="GO:0000148">
    <property type="term" value="C:1,3-beta-D-glucan synthase complex"/>
    <property type="evidence" value="ECO:0007669"/>
    <property type="project" value="InterPro"/>
</dbReference>
<keyword evidence="4" id="KW-1185">Reference proteome</keyword>
<reference evidence="3" key="1">
    <citation type="submission" date="2020-10" db="EMBL/GenBank/DDBJ databases">
        <authorList>
            <person name="Roach M.J.R."/>
        </authorList>
    </citation>
    <scope>NUCLEOTIDE SEQUENCE</scope>
    <source>
        <strain evidence="3">CBS 1945</strain>
    </source>
</reference>
<feature type="domain" description="Glycosyl transferase 48" evidence="2">
    <location>
        <begin position="4"/>
        <end position="817"/>
    </location>
</feature>
<feature type="transmembrane region" description="Helical" evidence="1">
    <location>
        <begin position="546"/>
        <end position="566"/>
    </location>
</feature>
<feature type="transmembrane region" description="Helical" evidence="1">
    <location>
        <begin position="578"/>
        <end position="598"/>
    </location>
</feature>
<dbReference type="EMBL" id="CP064815">
    <property type="protein sequence ID" value="QPG76770.1"/>
    <property type="molecule type" value="Genomic_DNA"/>
</dbReference>
<proteinExistence type="predicted"/>
<feature type="transmembrane region" description="Helical" evidence="1">
    <location>
        <begin position="791"/>
        <end position="815"/>
    </location>
</feature>
<dbReference type="RefSeq" id="XP_038780335.1">
    <property type="nucleotide sequence ID" value="XM_038924407.1"/>
</dbReference>
<feature type="transmembrane region" description="Helical" evidence="1">
    <location>
        <begin position="989"/>
        <end position="1009"/>
    </location>
</feature>
<evidence type="ECO:0000256" key="1">
    <source>
        <dbReference type="SAM" id="Phobius"/>
    </source>
</evidence>
<dbReference type="PANTHER" id="PTHR12741:SF15">
    <property type="entry name" value="1,3-BETA-GLUCAN SYNTHASE COMPONENT FKS3"/>
    <property type="match status" value="1"/>
</dbReference>
<dbReference type="InterPro" id="IPR003440">
    <property type="entry name" value="Glyco_trans_48_dom"/>
</dbReference>
<accession>A0A875RQF3</accession>
<feature type="transmembrane region" description="Helical" evidence="1">
    <location>
        <begin position="630"/>
        <end position="653"/>
    </location>
</feature>
<dbReference type="AlphaFoldDB" id="A0A875RQF3"/>
<keyword evidence="1" id="KW-0472">Membrane</keyword>
<dbReference type="PANTHER" id="PTHR12741">
    <property type="entry name" value="LYST-INTERACTING PROTEIN LIP5 DOPAMINE RESPONSIVE PROTEIN DRG-1"/>
    <property type="match status" value="1"/>
</dbReference>
<dbReference type="OrthoDB" id="1880850at2759"/>
<evidence type="ECO:0000313" key="3">
    <source>
        <dbReference type="EMBL" id="QPG76770.1"/>
    </source>
</evidence>
<sequence length="1062" mass="121872">MADFFVRNSEAERRISFFAQSLSTSLPEPIPVEAMPTFTVLIPHYGEKILLTLKEIIKEDPLSKMSLLEYLKQMFPHEWRYFVRDTKILSCNEDPEQDYNFESEKDYIENKINDMPYYCVGFKSESPEYLLRTRIWASLRSQTLYRTVSGFMNYKKAIKLMHRVENPEMIEYFGGSDNSEEYLNVIAARKFRLLVSMQRLQKFSASEREDLQVLLRSFPEIKISCLESEEDPEHGSVKYFTVLYEATNDTDGNRLRQVYRIELSGDPILGDGKSDNQNNSIVFYRGEYIQVIDANQDNYLEECLKIRSVLGEFEDFEVDEISPYVHSVANNSKGPVAILGAREYIFSEHTGVLGDVAASKEQTFGTMFARTLAEIGAKLHYGHPDFINAIFMTTRGGISKAQKGLHLNEDIYAGITAVCRGGRIKHCDYFQCGKGRDLGFGSILNFTTKIGSGMGEQMLSREYYYLGTQMPLDRFLSFYYAHPGFHLNNLFIMLSLELFMLVAFSLGSMKHELIMCLYNKNVPITDLQIPVGCQNMQPVLDWVTRYVLSIFICFFISFLPLVLHEISERGLWKACGRLFLHICSLSPLFEVFVCQIYATSLKNDIVVGGARYLSTGRGFSITRVPFTRLYLSYAPSCLYSGMRLFLVLLFSVVTMWQPAILWFWITFASLCFSPFIFNPHMFSWTEFFLDYREFIRWLSRTDAKSVESSWIGYIRVTRSRITGLKKYRKGTGTGQLATANFSKPPFINVFLADVMIPFFQAAFITSAYMFINAQNGVQDSVEANSLIRLLIITFAPFTLNAVVLLCVFPMSCVAGPILGLCCRRVPAALAGMTHTVGIFIQIVLFQVIWILEGWNVARSLACFTTSIFLQRFIIQTGKILFLSRELREDYGNRAWWSGKWITKGISWRYVITQPLRELVVKTSELSLFAADFAIGHLILFCLTPMLFVPYIDHWHSCLLLWISPSKRLRGPIHTTSQRRIRRRRAQKYFVLYLIVMLLFVFLVAAPIIVGLKYGDFLNTFIPEENFGLFQINHQNNNDTGEAAPATILRAKPAAPTFSSYWI</sequence>
<dbReference type="GO" id="GO:0006075">
    <property type="term" value="P:(1-&gt;3)-beta-D-glucan biosynthetic process"/>
    <property type="evidence" value="ECO:0007669"/>
    <property type="project" value="InterPro"/>
</dbReference>